<dbReference type="EMBL" id="MN310546">
    <property type="protein sequence ID" value="QFG04932.1"/>
    <property type="molecule type" value="Genomic_DNA"/>
</dbReference>
<proteinExistence type="predicted"/>
<dbReference type="Proteomes" id="UP000326946">
    <property type="component" value="Segment"/>
</dbReference>
<organism evidence="1 2">
    <name type="scientific">Microbacterium phage PhriedRice</name>
    <dbReference type="NCBI Taxonomy" id="2652407"/>
    <lineage>
        <taxon>Viruses</taxon>
        <taxon>Duplodnaviria</taxon>
        <taxon>Heunggongvirae</taxon>
        <taxon>Uroviricota</taxon>
        <taxon>Caudoviricetes</taxon>
        <taxon>Eekayvirinae</taxon>
        <taxon>Akonivirus</taxon>
        <taxon>Akonivirus phedro</taxon>
    </lineage>
</organism>
<dbReference type="Gene3D" id="3.40.30.10">
    <property type="entry name" value="Glutaredoxin"/>
    <property type="match status" value="1"/>
</dbReference>
<gene>
    <name evidence="1" type="primary">9</name>
    <name evidence="1" type="ORF">SEA_PHRIEDRICE_9</name>
</gene>
<protein>
    <recommendedName>
        <fullName evidence="3">NrdH-like glutaredoxin</fullName>
    </recommendedName>
</protein>
<evidence type="ECO:0000313" key="2">
    <source>
        <dbReference type="Proteomes" id="UP000326946"/>
    </source>
</evidence>
<sequence length="118" mass="13564">MTTPITLWTKPNCVQCNAVKRRLVEGLTHQANLSPEQVKQDWQRLIELGRVQEFDLTEPEHADTLKYFKEVLGYSSAPVTEYKNSAVPDMNFPGYNPAEIDKMIERWKSDHEADAARS</sequence>
<evidence type="ECO:0008006" key="3">
    <source>
        <dbReference type="Google" id="ProtNLM"/>
    </source>
</evidence>
<name>A0A5J6T6U9_9CAUD</name>
<accession>A0A5J6T6U9</accession>
<reference evidence="1" key="1">
    <citation type="submission" date="2019-08" db="EMBL/GenBank/DDBJ databases">
        <authorList>
            <person name="Beers A.L."/>
            <person name="Becker A.J."/>
            <person name="Leyhe M.J."/>
            <person name="Li C.M."/>
            <person name="Maas J.R."/>
            <person name="Resendiz-Medina K.E."/>
            <person name="Seggerman F.M."/>
            <person name="Taylor S.B."/>
            <person name="Friedman J.A."/>
            <person name="Miller J.M."/>
            <person name="Boury N.M."/>
            <person name="Peters N.T."/>
            <person name="Gurney S.M.R."/>
            <person name="Garlena R.A."/>
            <person name="Russell D.A."/>
            <person name="Pope W.H."/>
            <person name="Jacobs-Sera D."/>
            <person name="Hatfull G.F."/>
        </authorList>
    </citation>
    <scope>NUCLEOTIDE SEQUENCE [LARGE SCALE GENOMIC DNA]</scope>
</reference>
<evidence type="ECO:0000313" key="1">
    <source>
        <dbReference type="EMBL" id="QFG04932.1"/>
    </source>
</evidence>